<organism evidence="11 12">
    <name type="scientific">Phialocephala subalpina</name>
    <dbReference type="NCBI Taxonomy" id="576137"/>
    <lineage>
        <taxon>Eukaryota</taxon>
        <taxon>Fungi</taxon>
        <taxon>Dikarya</taxon>
        <taxon>Ascomycota</taxon>
        <taxon>Pezizomycotina</taxon>
        <taxon>Leotiomycetes</taxon>
        <taxon>Helotiales</taxon>
        <taxon>Mollisiaceae</taxon>
        <taxon>Phialocephala</taxon>
        <taxon>Phialocephala fortinii species complex</taxon>
    </lineage>
</organism>
<feature type="transmembrane region" description="Helical" evidence="8">
    <location>
        <begin position="2038"/>
        <end position="2061"/>
    </location>
</feature>
<dbReference type="SUPFAM" id="SSF53756">
    <property type="entry name" value="UDP-Glycosyltransferase/glycogen phosphorylase"/>
    <property type="match status" value="1"/>
</dbReference>
<dbReference type="PANTHER" id="PTHR47182:SF2">
    <property type="entry name" value="CELL WALL ALPHA-1,3-GLUCAN SYNTHASE AGS1"/>
    <property type="match status" value="1"/>
</dbReference>
<dbReference type="GO" id="GO:0047657">
    <property type="term" value="F:alpha-1,3-glucan synthase activity"/>
    <property type="evidence" value="ECO:0007669"/>
    <property type="project" value="UniProtKB-EC"/>
</dbReference>
<dbReference type="InterPro" id="IPR001296">
    <property type="entry name" value="Glyco_trans_1"/>
</dbReference>
<dbReference type="InterPro" id="IPR058657">
    <property type="entry name" value="Mok11-13/Ags1-like_Ig"/>
</dbReference>
<dbReference type="InterPro" id="IPR058656">
    <property type="entry name" value="Mok11-13/Ags1-like_GH"/>
</dbReference>
<feature type="transmembrane region" description="Helical" evidence="8">
    <location>
        <begin position="1980"/>
        <end position="2002"/>
    </location>
</feature>
<feature type="transmembrane region" description="Helical" evidence="8">
    <location>
        <begin position="2225"/>
        <end position="2248"/>
    </location>
</feature>
<dbReference type="Proteomes" id="UP000184330">
    <property type="component" value="Unassembled WGS sequence"/>
</dbReference>
<evidence type="ECO:0000256" key="3">
    <source>
        <dbReference type="ARBA" id="ARBA00022676"/>
    </source>
</evidence>
<dbReference type="InterPro" id="IPR017853">
    <property type="entry name" value="GH"/>
</dbReference>
<feature type="domain" description="Glycosyl hydrolase family 13 catalytic" evidence="10">
    <location>
        <begin position="72"/>
        <end position="526"/>
    </location>
</feature>
<dbReference type="Pfam" id="PF08323">
    <property type="entry name" value="Glyco_transf_5"/>
    <property type="match status" value="1"/>
</dbReference>
<feature type="compositionally biased region" description="Low complexity" evidence="7">
    <location>
        <begin position="1680"/>
        <end position="1694"/>
    </location>
</feature>
<keyword evidence="8" id="KW-0812">Transmembrane</keyword>
<keyword evidence="8" id="KW-1133">Transmembrane helix</keyword>
<dbReference type="GO" id="GO:0070600">
    <property type="term" value="P:fungal-type cell wall (1-&gt;3)-alpha-glucan biosynthetic process"/>
    <property type="evidence" value="ECO:0007669"/>
    <property type="project" value="TreeGrafter"/>
</dbReference>
<sequence>MAIPHHTPSLVASLLLLPLFALLSTALRFQEQFIDYNLNQNRTAVGVADYYGIWDNHSFHPSPSNWRVPFYTLFLDKFVNGDPTNDDINGTAFEHDLTQTQLRHGGDLQGLMDSLDYIQGMGVEAIYIAGTPFINKAWGADAYSPLDFSLLDQHFGDIQAWRDAITAIHDRGMYVMLDNVVATMGDLIAFEGYLNASVPFDTKEHKVLYRDSSRQYTDFAFGNTYNTTCTYPRFWLENGFPVGTDVTDQLTGCYDSEFDQFGDFKGLGDFDGWKRSLSKAAGVQDRLRDWVPSVREKIDLFSCLTIMMLDIDGYRIDKATQVTVDALGEFSHSMRECARKVGKDNFFITGEISGGNTFGSIFLGRGRQPDMQVANQLEAVTMTNISNSSLFIRDNDKNGLDSAAFHYSIYRSLTRLLGMDGLIEGPFDTPVGLVDAWNDLLLTNDLVNPNTGVFDPRHMFGTSNQDNFRWPAVLNGTEKMLLGQFLTTLHMPGIPLLLWGEEQAFYVLDSTSDDYIFGRQPMSSAQAWKMHGCYRVGSSQYRNFLEDGAPALDGCHDDWNTLDHRDPSHPIRNIIKTMYQMRKNYPVLNDGWLLKELSKQTHTTMLPGSDGAPTEIGIWSAMRGNFDEVQDLSATGQGNQSVWLVYQNDDHVVDYSFDCTNASLALISPFDANATVKNLFYPYDEIVLENSTVQLGVNGSSQFNGCLSNLTLSAWEYRAYVPKQNFIAPGPMITKFLPGHDARLEVTESQNNTIPVELHFSTTMNCSGVTASISIKSTTEDSTTATIDPDSIVCSIVDPELVAPWFGSLPTLWTLKASLINVSDGVHVVTVKDALAIDGLTSTKSTDNFFIRIGQSDNPVVFPQSANFTKGLLHRGDDGKLFISHKAAGADQFRYSLNWGSTYSAWEVYTGGNTTLAPKKWSGTKAQDWKGDHVIVQYHSSILGTSGHVQHGDLDAHLPPRRFPHLFLHGDFNRYGLDSGIDNGMKLSLNGSWTYNMLAEWPVTLQINEWGINPDGQQDQSGVYGDLDRDGVLDRLPPSALIPANLSLGSTPPSPFLAWHLEINDGTLQYEFSPVGNRWHQMIIFILMWVIPVLTGSFAIWGYLQSFYQVKFNKIGIPMQKYSPIPMISNVFRRKNNLGYKDSPFGSSASLLRYPGPSSSSGAPIPPQHMRRTVLIATMEYDIEDWAIKIKIGGLGVMAQLMGKNLEHQDLIWVVPCVGGVDYPIDQPTTPMDITIMGKPYQILVQLHVLRNITYVLLDAPIFRAQTKADPYPARMDDIDSAIYYSAWNQAIAETIRRFNPDLYHINDYHGALAPVHLLPETVPCVLSLHNAEFQGLWGMKNAEEAKEVCEVYNIPTEVAQKYVQFGDVFNLLHAGASYLRIHQKGFGAVGVSKKYGKRSWARYPIFWGLSKIGQLPNPDPSDLADWTPAQIEENITIDEDFEKTRADLRVQAQEWAGLTVDPLAELLVFVGRWSMQKGIDLIADVMPALLEENEKIQLICIGPVIDLYGKFAALKLDVLMKKYPGRVYSKPEFTALPPYIFSGAEFALIPSRDEPFGLVAVEFGRKGALGIGARVGGLGQMPGWWFTVESTTTSHMLSQFKKAIKGALASNTETRKKMRARSAKQRFPVAQWVADLEELQSTAIRIHRKETACPKCDAPRSRGRSGSPYSKRITSAHGSRSCSPASRLSSPAPTHQRGRGTEAQQPLMNDTSRNTSRAGRDLIPRSRSGSTTAVNRREISRARSPLGNVVVTAAEDDDPMDSSMSTPPDLPELTRSMAAAGVWQAGHRRQASSQSYLSPTPDLSTPSSSSHGIHSSDDDSAPVTPPMEDDDVFLAPSHNFYHIDNSSTLSLETVVGAKQDFSLQKVDPSFTDSTEEYFNNFKVKLQKLEANNSETALCIEDYLVKSEKAWFGRFRDVKLGRTPRVSPAPSVLSTSRPSTPHISASQPLISNPMEEFKLDQSYRPPRGVKKYLQYKIGDWPIYTLFLALGQIMAANSYQITLLTRSQGQNDEEFYIIAGIYLIASLSWWICYRCLKSVYVLSVPFLLYGIAFLLLGCVPFYPSHAIISIARVQNAATGFYTVASASGSLYFALNFGDEGGSPIKSWVNRACIIQGTQQIYICALWFWGSHLNSASYSITPLSKTMSYILIPIAVVLSGAAFLLLYGLPSYYHQSPGKIPSLFPSLFRRKIVLWFFVTVIIQNFFLSSLTGRNWAYLWSSKHVPSYAIALLALLFFILIWASFLFFFGLAAKTHTWILPIFAIGLGAPRWAQILWSCTNIGLYLPWAGTPMASALLGRALWLWLGVLDALQGVGFGMILLQTLTRVHISATLIGAQVLGVSVTALAHAVGPGRGGVGSVFPDFGSASVSACLGSGWFWVGLGMQMVVCVGFFKFFRKEQLSKP</sequence>
<dbReference type="InterPro" id="IPR013534">
    <property type="entry name" value="Starch_synth_cat_dom"/>
</dbReference>
<gene>
    <name evidence="11" type="ORF">PAC_04497</name>
</gene>
<dbReference type="EC" id="2.4.1.183" evidence="2"/>
<feature type="transmembrane region" description="Helical" evidence="8">
    <location>
        <begin position="2147"/>
        <end position="2167"/>
    </location>
</feature>
<proteinExistence type="inferred from homology"/>
<dbReference type="GO" id="GO:0009277">
    <property type="term" value="C:fungal-type cell wall"/>
    <property type="evidence" value="ECO:0007669"/>
    <property type="project" value="TreeGrafter"/>
</dbReference>
<feature type="chain" id="PRO_5013132142" description="alpha-1,3-glucan synthase" evidence="9">
    <location>
        <begin position="27"/>
        <end position="2402"/>
    </location>
</feature>
<dbReference type="FunFam" id="3.40.50.2000:FF:000052">
    <property type="entry name" value="Alpha-1,3-glucan synthase Ags2"/>
    <property type="match status" value="1"/>
</dbReference>
<keyword evidence="12" id="KW-1185">Reference proteome</keyword>
<feature type="transmembrane region" description="Helical" evidence="8">
    <location>
        <begin position="2073"/>
        <end position="2094"/>
    </location>
</feature>
<feature type="compositionally biased region" description="Low complexity" evidence="7">
    <location>
        <begin position="1796"/>
        <end position="1814"/>
    </location>
</feature>
<dbReference type="InterPro" id="IPR058654">
    <property type="entry name" value="Mok11-14/Ags1-like_TM"/>
</dbReference>
<dbReference type="InterPro" id="IPR058658">
    <property type="entry name" value="Mok11-13/Ags1-like_Ig_2"/>
</dbReference>
<comment type="catalytic activity">
    <reaction evidence="6">
        <text>[(1-&gt;3)-alpha-D-glucosyl](n) + UDP-alpha-D-glucose = [(1-&gt;3)-alpha-D-glucosyl](n+1) + UDP + H(+)</text>
        <dbReference type="Rhea" id="RHEA:19749"/>
        <dbReference type="Rhea" id="RHEA-COMP:11150"/>
        <dbReference type="Rhea" id="RHEA-COMP:11151"/>
        <dbReference type="ChEBI" id="CHEBI:15378"/>
        <dbReference type="ChEBI" id="CHEBI:28100"/>
        <dbReference type="ChEBI" id="CHEBI:58223"/>
        <dbReference type="ChEBI" id="CHEBI:58885"/>
        <dbReference type="EC" id="2.4.1.183"/>
    </reaction>
</comment>
<accession>A0A1L7WPB4</accession>
<keyword evidence="8" id="KW-0472">Membrane</keyword>
<comment type="similarity">
    <text evidence="1">Belongs to the glycosyltransferase group 1 family.</text>
</comment>
<dbReference type="PANTHER" id="PTHR47182">
    <property type="entry name" value="CELL WALL ALPHA-1,3-GLUCAN SYNTHASE AGS1-RELATED"/>
    <property type="match status" value="1"/>
</dbReference>
<evidence type="ECO:0000256" key="4">
    <source>
        <dbReference type="ARBA" id="ARBA00022679"/>
    </source>
</evidence>
<dbReference type="Gene3D" id="3.40.50.2000">
    <property type="entry name" value="Glycogen Phosphorylase B"/>
    <property type="match status" value="2"/>
</dbReference>
<keyword evidence="4" id="KW-0808">Transferase</keyword>
<feature type="transmembrane region" description="Helical" evidence="8">
    <location>
        <begin position="2188"/>
        <end position="2205"/>
    </location>
</feature>
<evidence type="ECO:0000256" key="5">
    <source>
        <dbReference type="ARBA" id="ARBA00023316"/>
    </source>
</evidence>
<feature type="transmembrane region" description="Helical" evidence="8">
    <location>
        <begin position="2331"/>
        <end position="2349"/>
    </location>
</feature>
<dbReference type="SUPFAM" id="SSF51445">
    <property type="entry name" value="(Trans)glycosidases"/>
    <property type="match status" value="1"/>
</dbReference>
<feature type="transmembrane region" description="Helical" evidence="8">
    <location>
        <begin position="2014"/>
        <end position="2031"/>
    </location>
</feature>
<evidence type="ECO:0000313" key="11">
    <source>
        <dbReference type="EMBL" id="CZR54613.1"/>
    </source>
</evidence>
<keyword evidence="3" id="KW-0328">Glycosyltransferase</keyword>
<dbReference type="Pfam" id="PF26122">
    <property type="entry name" value="CBM_Mok13"/>
    <property type="match status" value="1"/>
</dbReference>
<dbReference type="Pfam" id="PF00128">
    <property type="entry name" value="Alpha-amylase"/>
    <property type="match status" value="1"/>
</dbReference>
<dbReference type="Gene3D" id="3.20.20.80">
    <property type="entry name" value="Glycosidases"/>
    <property type="match status" value="1"/>
</dbReference>
<dbReference type="EMBL" id="FJOG01000005">
    <property type="protein sequence ID" value="CZR54613.1"/>
    <property type="molecule type" value="Genomic_DNA"/>
</dbReference>
<evidence type="ECO:0000256" key="1">
    <source>
        <dbReference type="ARBA" id="ARBA00006122"/>
    </source>
</evidence>
<dbReference type="Pfam" id="PF26111">
    <property type="entry name" value="Ig_Mok13"/>
    <property type="match status" value="1"/>
</dbReference>
<dbReference type="FunFam" id="3.20.20.80:FF:000073">
    <property type="entry name" value="Alpha-1,3-glucan synthase Ags2"/>
    <property type="match status" value="1"/>
</dbReference>
<feature type="region of interest" description="Disordered" evidence="7">
    <location>
        <begin position="1653"/>
        <end position="1831"/>
    </location>
</feature>
<feature type="transmembrane region" description="Helical" evidence="8">
    <location>
        <begin position="2106"/>
        <end position="2127"/>
    </location>
</feature>
<evidence type="ECO:0000256" key="2">
    <source>
        <dbReference type="ARBA" id="ARBA00012688"/>
    </source>
</evidence>
<feature type="compositionally biased region" description="Polar residues" evidence="7">
    <location>
        <begin position="1703"/>
        <end position="1718"/>
    </location>
</feature>
<evidence type="ECO:0000256" key="8">
    <source>
        <dbReference type="SAM" id="Phobius"/>
    </source>
</evidence>
<dbReference type="Pfam" id="PF26108">
    <property type="entry name" value="GH_Mok13"/>
    <property type="match status" value="1"/>
</dbReference>
<dbReference type="SMART" id="SM00642">
    <property type="entry name" value="Aamy"/>
    <property type="match status" value="1"/>
</dbReference>
<dbReference type="FunFam" id="3.40.50.2000:FF:000058">
    <property type="entry name" value="Alpha-1,3-glucan synthase Ags1"/>
    <property type="match status" value="1"/>
</dbReference>
<feature type="transmembrane region" description="Helical" evidence="8">
    <location>
        <begin position="2255"/>
        <end position="2274"/>
    </location>
</feature>
<evidence type="ECO:0000256" key="7">
    <source>
        <dbReference type="SAM" id="MobiDB-lite"/>
    </source>
</evidence>
<evidence type="ECO:0000256" key="9">
    <source>
        <dbReference type="SAM" id="SignalP"/>
    </source>
</evidence>
<reference evidence="11 12" key="1">
    <citation type="submission" date="2016-03" db="EMBL/GenBank/DDBJ databases">
        <authorList>
            <person name="Ploux O."/>
        </authorList>
    </citation>
    <scope>NUCLEOTIDE SEQUENCE [LARGE SCALE GENOMIC DNA]</scope>
    <source>
        <strain evidence="11 12">UAMH 11012</strain>
    </source>
</reference>
<dbReference type="STRING" id="576137.A0A1L7WPB4"/>
<keyword evidence="9" id="KW-0732">Signal</keyword>
<protein>
    <recommendedName>
        <fullName evidence="2">alpha-1,3-glucan synthase</fullName>
        <ecNumber evidence="2">2.4.1.183</ecNumber>
    </recommendedName>
</protein>
<dbReference type="OrthoDB" id="512920at2759"/>
<dbReference type="Pfam" id="PF26127">
    <property type="entry name" value="12TM_Mok13"/>
    <property type="match status" value="1"/>
</dbReference>
<feature type="transmembrane region" description="Helical" evidence="8">
    <location>
        <begin position="2374"/>
        <end position="2394"/>
    </location>
</feature>
<dbReference type="Pfam" id="PF00534">
    <property type="entry name" value="Glycos_transf_1"/>
    <property type="match status" value="1"/>
</dbReference>
<name>A0A1L7WPB4_9HELO</name>
<dbReference type="CDD" id="cd11323">
    <property type="entry name" value="AmyAc_AGS"/>
    <property type="match status" value="1"/>
</dbReference>
<dbReference type="Pfam" id="PF26114">
    <property type="entry name" value="Ig_2_Mok13"/>
    <property type="match status" value="1"/>
</dbReference>
<evidence type="ECO:0000256" key="6">
    <source>
        <dbReference type="ARBA" id="ARBA00048960"/>
    </source>
</evidence>
<feature type="transmembrane region" description="Helical" evidence="8">
    <location>
        <begin position="2299"/>
        <end position="2319"/>
    </location>
</feature>
<feature type="signal peptide" evidence="9">
    <location>
        <begin position="1"/>
        <end position="26"/>
    </location>
</feature>
<evidence type="ECO:0000259" key="10">
    <source>
        <dbReference type="SMART" id="SM00642"/>
    </source>
</evidence>
<evidence type="ECO:0000313" key="12">
    <source>
        <dbReference type="Proteomes" id="UP000184330"/>
    </source>
</evidence>
<feature type="transmembrane region" description="Helical" evidence="8">
    <location>
        <begin position="1082"/>
        <end position="1104"/>
    </location>
</feature>
<dbReference type="CDD" id="cd03791">
    <property type="entry name" value="GT5_Glycogen_synthase_DULL1-like"/>
    <property type="match status" value="1"/>
</dbReference>
<dbReference type="InterPro" id="IPR058659">
    <property type="entry name" value="Mok11-13/Ags1-like_CBM"/>
</dbReference>
<keyword evidence="5" id="KW-0961">Cell wall biogenesis/degradation</keyword>
<dbReference type="InterPro" id="IPR058655">
    <property type="entry name" value="Mok11-14/Ags1-like"/>
</dbReference>
<dbReference type="InterPro" id="IPR006047">
    <property type="entry name" value="GH13_cat_dom"/>
</dbReference>